<comment type="subcellular location">
    <subcellularLocation>
        <location evidence="5">Nucleus</location>
    </subcellularLocation>
</comment>
<dbReference type="PRINTS" id="PR00454">
    <property type="entry name" value="ETSDOMAIN"/>
</dbReference>
<feature type="region of interest" description="Disordered" evidence="6">
    <location>
        <begin position="351"/>
        <end position="451"/>
    </location>
</feature>
<evidence type="ECO:0000256" key="2">
    <source>
        <dbReference type="ARBA" id="ARBA00023015"/>
    </source>
</evidence>
<evidence type="ECO:0000313" key="8">
    <source>
        <dbReference type="EMBL" id="TKC34755.1"/>
    </source>
</evidence>
<feature type="region of interest" description="Disordered" evidence="6">
    <location>
        <begin position="238"/>
        <end position="266"/>
    </location>
</feature>
<dbReference type="GO" id="GO:0043565">
    <property type="term" value="F:sequence-specific DNA binding"/>
    <property type="evidence" value="ECO:0007669"/>
    <property type="project" value="InterPro"/>
</dbReference>
<keyword evidence="3 5" id="KW-0238">DNA-binding</keyword>
<proteinExistence type="inferred from homology"/>
<feature type="compositionally biased region" description="Basic residues" evidence="6">
    <location>
        <begin position="18"/>
        <end position="28"/>
    </location>
</feature>
<dbReference type="AlphaFoldDB" id="A0A4U1EF13"/>
<feature type="compositionally biased region" description="Basic and acidic residues" evidence="6">
    <location>
        <begin position="427"/>
        <end position="442"/>
    </location>
</feature>
<dbReference type="Pfam" id="PF00178">
    <property type="entry name" value="Ets"/>
    <property type="match status" value="1"/>
</dbReference>
<dbReference type="GO" id="GO:0000981">
    <property type="term" value="F:DNA-binding transcription factor activity, RNA polymerase II-specific"/>
    <property type="evidence" value="ECO:0007669"/>
    <property type="project" value="TreeGrafter"/>
</dbReference>
<dbReference type="PANTHER" id="PTHR11849">
    <property type="entry name" value="ETS"/>
    <property type="match status" value="1"/>
</dbReference>
<evidence type="ECO:0000256" key="4">
    <source>
        <dbReference type="ARBA" id="ARBA00023163"/>
    </source>
</evidence>
<dbReference type="PROSITE" id="PS00345">
    <property type="entry name" value="ETS_DOMAIN_1"/>
    <property type="match status" value="1"/>
</dbReference>
<sequence>MHEALTPSPRLSSDHPPRGHHTIWSRHGRSSERRGRPGSRLPAAPRVDSGLQTPELTVGRPGSHHGQFQLVLPPPSSNTRLPNSPFPSFSGSALSTSRLSWQVHVTATDVAAEPLEDFKGRNYAPRDPEAASKVASFIAVNNAITLWQFLLQLLKEPQNDHMICWTSNDGEFKHLQAEENKLNMNYDKHSQSLRYYYMKNIIENVRGQKFVYKFVSHPEILNTWAGLRETEALRISEVSSERSIDEENGGKKKPPQPGAKTPSCSDYRHSGLYSSFTLKSLNSSNRKLFKSIKVENPAEKFAEKKIPSVIKFVTPSKKPPAETLAAVNSTDPSISPSSKETIQALESLYSPKLPSLETPTSASSTTAAFTTTPPISSVCRFQEPPRTPSLPLSSNPDMDPDMDADMDADRELVASQPMEIPDNLSLESKDQDSALPEKDKIIHQGPRNPKG</sequence>
<dbReference type="Proteomes" id="UP000308365">
    <property type="component" value="Unassembled WGS sequence"/>
</dbReference>
<feature type="region of interest" description="Disordered" evidence="6">
    <location>
        <begin position="1"/>
        <end position="89"/>
    </location>
</feature>
<keyword evidence="2" id="KW-0805">Transcription regulation</keyword>
<keyword evidence="5" id="KW-0539">Nucleus</keyword>
<dbReference type="GO" id="GO:0005634">
    <property type="term" value="C:nucleus"/>
    <property type="evidence" value="ECO:0007669"/>
    <property type="project" value="UniProtKB-SubCell"/>
</dbReference>
<dbReference type="PANTHER" id="PTHR11849:SF21">
    <property type="entry name" value="ETS DOMAIN-CONTAINING PROTEIN ELK-4"/>
    <property type="match status" value="1"/>
</dbReference>
<evidence type="ECO:0000256" key="1">
    <source>
        <dbReference type="ARBA" id="ARBA00005562"/>
    </source>
</evidence>
<dbReference type="InterPro" id="IPR036388">
    <property type="entry name" value="WH-like_DNA-bd_sf"/>
</dbReference>
<evidence type="ECO:0000256" key="5">
    <source>
        <dbReference type="RuleBase" id="RU004019"/>
    </source>
</evidence>
<evidence type="ECO:0000256" key="6">
    <source>
        <dbReference type="SAM" id="MobiDB-lite"/>
    </source>
</evidence>
<dbReference type="InterPro" id="IPR000418">
    <property type="entry name" value="Ets_dom"/>
</dbReference>
<gene>
    <name evidence="8" type="ORF">EI555_000051</name>
</gene>
<comment type="caution">
    <text evidence="8">The sequence shown here is derived from an EMBL/GenBank/DDBJ whole genome shotgun (WGS) entry which is preliminary data.</text>
</comment>
<feature type="compositionally biased region" description="Low complexity" evidence="6">
    <location>
        <begin position="358"/>
        <end position="377"/>
    </location>
</feature>
<feature type="domain" description="ETS" evidence="7">
    <location>
        <begin position="144"/>
        <end position="215"/>
    </location>
</feature>
<dbReference type="InterPro" id="IPR036390">
    <property type="entry name" value="WH_DNA-bd_sf"/>
</dbReference>
<dbReference type="SUPFAM" id="SSF46785">
    <property type="entry name" value="Winged helix' DNA-binding domain"/>
    <property type="match status" value="1"/>
</dbReference>
<evidence type="ECO:0000313" key="9">
    <source>
        <dbReference type="Proteomes" id="UP000308365"/>
    </source>
</evidence>
<accession>A0A4U1EF13</accession>
<organism evidence="8 9">
    <name type="scientific">Monodon monoceros</name>
    <name type="common">Narwhal</name>
    <name type="synonym">Ceratodon monodon</name>
    <dbReference type="NCBI Taxonomy" id="40151"/>
    <lineage>
        <taxon>Eukaryota</taxon>
        <taxon>Metazoa</taxon>
        <taxon>Chordata</taxon>
        <taxon>Craniata</taxon>
        <taxon>Vertebrata</taxon>
        <taxon>Euteleostomi</taxon>
        <taxon>Mammalia</taxon>
        <taxon>Eutheria</taxon>
        <taxon>Laurasiatheria</taxon>
        <taxon>Artiodactyla</taxon>
        <taxon>Whippomorpha</taxon>
        <taxon>Cetacea</taxon>
        <taxon>Odontoceti</taxon>
        <taxon>Monodontidae</taxon>
        <taxon>Monodon</taxon>
    </lineage>
</organism>
<protein>
    <recommendedName>
        <fullName evidence="7">ETS domain-containing protein</fullName>
    </recommendedName>
</protein>
<dbReference type="EMBL" id="RWIC01001731">
    <property type="protein sequence ID" value="TKC34755.1"/>
    <property type="molecule type" value="Genomic_DNA"/>
</dbReference>
<evidence type="ECO:0000256" key="3">
    <source>
        <dbReference type="ARBA" id="ARBA00023125"/>
    </source>
</evidence>
<keyword evidence="4" id="KW-0804">Transcription</keyword>
<feature type="compositionally biased region" description="Polar residues" evidence="6">
    <location>
        <begin position="77"/>
        <end position="89"/>
    </location>
</feature>
<reference evidence="9" key="1">
    <citation type="journal article" date="2019" name="IScience">
        <title>Narwhal Genome Reveals Long-Term Low Genetic Diversity despite Current Large Abundance Size.</title>
        <authorList>
            <person name="Westbury M.V."/>
            <person name="Petersen B."/>
            <person name="Garde E."/>
            <person name="Heide-Jorgensen M.P."/>
            <person name="Lorenzen E.D."/>
        </authorList>
    </citation>
    <scope>NUCLEOTIDE SEQUENCE [LARGE SCALE GENOMIC DNA]</scope>
</reference>
<dbReference type="GO" id="GO:0030154">
    <property type="term" value="P:cell differentiation"/>
    <property type="evidence" value="ECO:0007669"/>
    <property type="project" value="TreeGrafter"/>
</dbReference>
<name>A0A4U1EF13_MONMO</name>
<evidence type="ECO:0000259" key="7">
    <source>
        <dbReference type="PROSITE" id="PS50061"/>
    </source>
</evidence>
<dbReference type="SMART" id="SM00413">
    <property type="entry name" value="ETS"/>
    <property type="match status" value="1"/>
</dbReference>
<comment type="similarity">
    <text evidence="1 5">Belongs to the ETS family.</text>
</comment>
<dbReference type="Gene3D" id="1.10.10.10">
    <property type="entry name" value="Winged helix-like DNA-binding domain superfamily/Winged helix DNA-binding domain"/>
    <property type="match status" value="1"/>
</dbReference>
<dbReference type="PROSITE" id="PS50061">
    <property type="entry name" value="ETS_DOMAIN_3"/>
    <property type="match status" value="1"/>
</dbReference>
<feature type="compositionally biased region" description="Basic and acidic residues" evidence="6">
    <location>
        <begin position="238"/>
        <end position="250"/>
    </location>
</feature>
<dbReference type="InterPro" id="IPR046328">
    <property type="entry name" value="ETS_fam"/>
</dbReference>